<protein>
    <submittedName>
        <fullName evidence="1">Uncharacterized protein</fullName>
    </submittedName>
</protein>
<dbReference type="Pfam" id="PF19268">
    <property type="entry name" value="CIS_TMP"/>
    <property type="match status" value="1"/>
</dbReference>
<gene>
    <name evidence="1" type="ORF">R70211_03861</name>
</gene>
<proteinExistence type="predicted"/>
<dbReference type="Proteomes" id="UP000675121">
    <property type="component" value="Unassembled WGS sequence"/>
</dbReference>
<dbReference type="EMBL" id="CAJNAS010000010">
    <property type="protein sequence ID" value="CAE6910194.1"/>
    <property type="molecule type" value="Genomic_DNA"/>
</dbReference>
<name>A0A9N8MVT6_9BURK</name>
<dbReference type="RefSeq" id="WP_201075378.1">
    <property type="nucleotide sequence ID" value="NZ_CAJNAS010000010.1"/>
</dbReference>
<evidence type="ECO:0000313" key="1">
    <source>
        <dbReference type="EMBL" id="CAE6910194.1"/>
    </source>
</evidence>
<accession>A0A9N8MVT6</accession>
<organism evidence="1 2">
    <name type="scientific">Paraburkholderia domus</name>
    <dbReference type="NCBI Taxonomy" id="2793075"/>
    <lineage>
        <taxon>Bacteria</taxon>
        <taxon>Pseudomonadati</taxon>
        <taxon>Pseudomonadota</taxon>
        <taxon>Betaproteobacteria</taxon>
        <taxon>Burkholderiales</taxon>
        <taxon>Burkholderiaceae</taxon>
        <taxon>Paraburkholderia</taxon>
    </lineage>
</organism>
<sequence length="503" mass="56968">MTDAICNEGNALAYLSVSLTCRSDDAQSLLRRCSRLFNSELRYIIDRVIRESQPQYTLPGKISRIVIDLGEMPLAEFESRFCQRLANQLESAFTNYPADCRGLSRPDCKPLEAIPISTPQGGASCNLDDSATLFQRYLQSGYWPRPEDWLNEGSVDAWLTAQRQAAPRLWQDLIALACLSPGPRRRLWQLLTPTTLGNCLEIAEPATQHALLLGALQYFQQNPRQDASLPPVEVEVLLPLVLANGPFLERLFSTPSPVSLTPWLRSLWRHPPLRIWLDGRLSGARVAQLQRTLAEPVRTGNEVEQVASLQAMPAEPEGAGDELERIASRKATPRPLDLTRMQVSNAGLSLLWPLFPDLFTRLGLWGKDHFACTQSQINAACWLDALIWADDCAHEWRMPLTKWLCGLPLDCEIEWQAPDEETAGKLYGWLPMLSKQLPGWRTLSTHDIRTLFLQRPGELVKTEASLKLTVQREPFDILLNDWPWPLDQLMLPWLEKPLSIDWL</sequence>
<reference evidence="1" key="1">
    <citation type="submission" date="2021-02" db="EMBL/GenBank/DDBJ databases">
        <authorList>
            <person name="Vanwijnsberghe S."/>
        </authorList>
    </citation>
    <scope>NUCLEOTIDE SEQUENCE</scope>
    <source>
        <strain evidence="1">R-70211</strain>
    </source>
</reference>
<keyword evidence="2" id="KW-1185">Reference proteome</keyword>
<dbReference type="InterPro" id="IPR045538">
    <property type="entry name" value="CIS_TMP"/>
</dbReference>
<comment type="caution">
    <text evidence="1">The sequence shown here is derived from an EMBL/GenBank/DDBJ whole genome shotgun (WGS) entry which is preliminary data.</text>
</comment>
<evidence type="ECO:0000313" key="2">
    <source>
        <dbReference type="Proteomes" id="UP000675121"/>
    </source>
</evidence>
<dbReference type="AlphaFoldDB" id="A0A9N8MVT6"/>